<dbReference type="InterPro" id="IPR035965">
    <property type="entry name" value="PAS-like_dom_sf"/>
</dbReference>
<dbReference type="GO" id="GO:0016020">
    <property type="term" value="C:membrane"/>
    <property type="evidence" value="ECO:0007669"/>
    <property type="project" value="UniProtKB-SubCell"/>
</dbReference>
<feature type="coiled-coil region" evidence="5">
    <location>
        <begin position="294"/>
        <end position="360"/>
    </location>
</feature>
<dbReference type="Gene3D" id="3.30.450.20">
    <property type="entry name" value="PAS domain"/>
    <property type="match status" value="1"/>
</dbReference>
<keyword evidence="5" id="KW-0175">Coiled coil</keyword>
<dbReference type="SMART" id="SM00283">
    <property type="entry name" value="MA"/>
    <property type="match status" value="1"/>
</dbReference>
<dbReference type="GO" id="GO:0004888">
    <property type="term" value="F:transmembrane signaling receptor activity"/>
    <property type="evidence" value="ECO:0007669"/>
    <property type="project" value="InterPro"/>
</dbReference>
<comment type="similarity">
    <text evidence="3">Belongs to the methyl-accepting chemotaxis (MCP) protein family.</text>
</comment>
<evidence type="ECO:0000313" key="10">
    <source>
        <dbReference type="Proteomes" id="UP000280507"/>
    </source>
</evidence>
<evidence type="ECO:0000256" key="4">
    <source>
        <dbReference type="PROSITE-ProRule" id="PRU00284"/>
    </source>
</evidence>
<comment type="subcellular location">
    <subcellularLocation>
        <location evidence="1">Membrane</location>
    </subcellularLocation>
</comment>
<protein>
    <submittedName>
        <fullName evidence="9">PAS domain S-box protein</fullName>
    </submittedName>
</protein>
<dbReference type="CDD" id="cd11386">
    <property type="entry name" value="MCP_signal"/>
    <property type="match status" value="1"/>
</dbReference>
<keyword evidence="6" id="KW-0472">Membrane</keyword>
<evidence type="ECO:0000256" key="5">
    <source>
        <dbReference type="SAM" id="Coils"/>
    </source>
</evidence>
<dbReference type="GO" id="GO:0006935">
    <property type="term" value="P:chemotaxis"/>
    <property type="evidence" value="ECO:0007669"/>
    <property type="project" value="InterPro"/>
</dbReference>
<keyword evidence="2 4" id="KW-0807">Transducer</keyword>
<evidence type="ECO:0000256" key="1">
    <source>
        <dbReference type="ARBA" id="ARBA00004370"/>
    </source>
</evidence>
<dbReference type="AlphaFoldDB" id="A0A3M8QA12"/>
<accession>A0A3M8QA12</accession>
<dbReference type="SUPFAM" id="SSF58104">
    <property type="entry name" value="Methyl-accepting chemotaxis protein (MCP) signaling domain"/>
    <property type="match status" value="1"/>
</dbReference>
<dbReference type="SUPFAM" id="SSF55785">
    <property type="entry name" value="PYP-like sensor domain (PAS domain)"/>
    <property type="match status" value="1"/>
</dbReference>
<evidence type="ECO:0000256" key="2">
    <source>
        <dbReference type="ARBA" id="ARBA00023224"/>
    </source>
</evidence>
<feature type="domain" description="PAS" evidence="8">
    <location>
        <begin position="17"/>
        <end position="62"/>
    </location>
</feature>
<comment type="caution">
    <text evidence="9">The sequence shown here is derived from an EMBL/GenBank/DDBJ whole genome shotgun (WGS) entry which is preliminary data.</text>
</comment>
<dbReference type="PANTHER" id="PTHR32089">
    <property type="entry name" value="METHYL-ACCEPTING CHEMOTAXIS PROTEIN MCPB"/>
    <property type="match status" value="1"/>
</dbReference>
<dbReference type="NCBIfam" id="TIGR00229">
    <property type="entry name" value="sensory_box"/>
    <property type="match status" value="1"/>
</dbReference>
<evidence type="ECO:0000259" key="8">
    <source>
        <dbReference type="PROSITE" id="PS50112"/>
    </source>
</evidence>
<dbReference type="InterPro" id="IPR000014">
    <property type="entry name" value="PAS"/>
</dbReference>
<gene>
    <name evidence="9" type="ORF">EBI00_00265</name>
</gene>
<keyword evidence="6" id="KW-1133">Transmembrane helix</keyword>
<proteinExistence type="inferred from homology"/>
<sequence>MLFGFTCLKGICMSHYQSSGAERLLNQDSNVLSITDLNSAIKYVNPEFEAISGYQKEELLDKYHKVIRHDEMPKHAFEDLWHHLKQEKSWMGIVKNRCKNGDYYWVDAYVSPIVKKGQVVEYQSVRRCSDDVIKKRADAFYQNLKDSPEKAKRQLKTPKFTITQKMMAWITLLFAVFMSARLFESGAIQIALEITAYMVCLMGVAALLRPLMKAIEATRAISSSPLAMYVYTGRTDEAGQISLAMSRLKGETSAILGRINDFSKRVWERQSQVCQSAEVKQEALDNLSTDFVSIKQATEEMAGVIEEVAASTQQSVRDSQQASDNMLTSLQGMKQTREAMEKVSAQVEAAREGLSRLKEDSDAITSVVEVIRDVAEQTNLLALNAAIEAARAGDQGRGFAVVADEVRGLASRTYHSTEDIVQAIERVQKGSMKALQQMEEASKVAQQSQTQTTEAEKAAGLAKDSMQLIHQQSQNTAVAMEQQSACANDINQRILNASIVVAELTRHGEQDVVACAEVHEIVDQMERLASQFWDQTLTSREQQG</sequence>
<dbReference type="InterPro" id="IPR004090">
    <property type="entry name" value="Chemotax_Me-accpt_rcpt"/>
</dbReference>
<dbReference type="Pfam" id="PF08447">
    <property type="entry name" value="PAS_3"/>
    <property type="match status" value="1"/>
</dbReference>
<dbReference type="Pfam" id="PF00015">
    <property type="entry name" value="MCPsignal"/>
    <property type="match status" value="1"/>
</dbReference>
<dbReference type="PRINTS" id="PR00260">
    <property type="entry name" value="CHEMTRNSDUCR"/>
</dbReference>
<dbReference type="InterPro" id="IPR013655">
    <property type="entry name" value="PAS_fold_3"/>
</dbReference>
<evidence type="ECO:0000313" key="9">
    <source>
        <dbReference type="EMBL" id="RNF52592.1"/>
    </source>
</evidence>
<reference evidence="9 10" key="1">
    <citation type="journal article" date="2012" name="Int. J. Syst. Evol. Microbiol.">
        <title>Marinomonas hwangdonensis sp. nov., isolated from seawater.</title>
        <authorList>
            <person name="Jung Y.T."/>
            <person name="Oh T.K."/>
            <person name="Yoon J.H."/>
        </authorList>
    </citation>
    <scope>NUCLEOTIDE SEQUENCE [LARGE SCALE GENOMIC DNA]</scope>
    <source>
        <strain evidence="9 10">HDW-15</strain>
    </source>
</reference>
<keyword evidence="10" id="KW-1185">Reference proteome</keyword>
<keyword evidence="6" id="KW-0812">Transmembrane</keyword>
<dbReference type="Proteomes" id="UP000280507">
    <property type="component" value="Unassembled WGS sequence"/>
</dbReference>
<dbReference type="GO" id="GO:0007165">
    <property type="term" value="P:signal transduction"/>
    <property type="evidence" value="ECO:0007669"/>
    <property type="project" value="UniProtKB-KW"/>
</dbReference>
<dbReference type="CDD" id="cd00130">
    <property type="entry name" value="PAS"/>
    <property type="match status" value="1"/>
</dbReference>
<dbReference type="InterPro" id="IPR004089">
    <property type="entry name" value="MCPsignal_dom"/>
</dbReference>
<organism evidence="9 10">
    <name type="scientific">Marinomonas hwangdonensis</name>
    <dbReference type="NCBI Taxonomy" id="1053647"/>
    <lineage>
        <taxon>Bacteria</taxon>
        <taxon>Pseudomonadati</taxon>
        <taxon>Pseudomonadota</taxon>
        <taxon>Gammaproteobacteria</taxon>
        <taxon>Oceanospirillales</taxon>
        <taxon>Oceanospirillaceae</taxon>
        <taxon>Marinomonas</taxon>
    </lineage>
</organism>
<evidence type="ECO:0000256" key="3">
    <source>
        <dbReference type="ARBA" id="ARBA00029447"/>
    </source>
</evidence>
<evidence type="ECO:0000256" key="6">
    <source>
        <dbReference type="SAM" id="Phobius"/>
    </source>
</evidence>
<dbReference type="EMBL" id="RIZG01000001">
    <property type="protein sequence ID" value="RNF52592.1"/>
    <property type="molecule type" value="Genomic_DNA"/>
</dbReference>
<dbReference type="PROSITE" id="PS50112">
    <property type="entry name" value="PAS"/>
    <property type="match status" value="1"/>
</dbReference>
<dbReference type="PROSITE" id="PS50111">
    <property type="entry name" value="CHEMOTAXIS_TRANSDUC_2"/>
    <property type="match status" value="1"/>
</dbReference>
<evidence type="ECO:0000259" key="7">
    <source>
        <dbReference type="PROSITE" id="PS50111"/>
    </source>
</evidence>
<feature type="transmembrane region" description="Helical" evidence="6">
    <location>
        <begin position="166"/>
        <end position="183"/>
    </location>
</feature>
<feature type="domain" description="Methyl-accepting transducer" evidence="7">
    <location>
        <begin position="269"/>
        <end position="498"/>
    </location>
</feature>
<dbReference type="PANTHER" id="PTHR32089:SF112">
    <property type="entry name" value="LYSOZYME-LIKE PROTEIN-RELATED"/>
    <property type="match status" value="1"/>
</dbReference>
<name>A0A3M8QA12_9GAMM</name>
<feature type="transmembrane region" description="Helical" evidence="6">
    <location>
        <begin position="189"/>
        <end position="208"/>
    </location>
</feature>
<dbReference type="Gene3D" id="1.10.287.950">
    <property type="entry name" value="Methyl-accepting chemotaxis protein"/>
    <property type="match status" value="1"/>
</dbReference>